<reference evidence="2" key="1">
    <citation type="submission" date="2012-02" db="EMBL/GenBank/DDBJ databases">
        <title>The complete genome of Solitalea canadensis DSM 3403.</title>
        <authorList>
            <consortium name="US DOE Joint Genome Institute (JGI-PGF)"/>
            <person name="Lucas S."/>
            <person name="Copeland A."/>
            <person name="Lapidus A."/>
            <person name="Glavina del Rio T."/>
            <person name="Dalin E."/>
            <person name="Tice H."/>
            <person name="Bruce D."/>
            <person name="Goodwin L."/>
            <person name="Pitluck S."/>
            <person name="Peters L."/>
            <person name="Ovchinnikova G."/>
            <person name="Lu M."/>
            <person name="Kyrpides N."/>
            <person name="Mavromatis K."/>
            <person name="Ivanova N."/>
            <person name="Brettin T."/>
            <person name="Detter J.C."/>
            <person name="Han C."/>
            <person name="Larimer F."/>
            <person name="Land M."/>
            <person name="Hauser L."/>
            <person name="Markowitz V."/>
            <person name="Cheng J.-F."/>
            <person name="Hugenholtz P."/>
            <person name="Woyke T."/>
            <person name="Wu D."/>
            <person name="Spring S."/>
            <person name="Schroeder M."/>
            <person name="Kopitz M."/>
            <person name="Brambilla E."/>
            <person name="Klenk H.-P."/>
            <person name="Eisen J.A."/>
        </authorList>
    </citation>
    <scope>NUCLEOTIDE SEQUENCE</scope>
    <source>
        <strain evidence="2">DSM 3403</strain>
    </source>
</reference>
<evidence type="ECO:0000313" key="2">
    <source>
        <dbReference type="EMBL" id="AFD06294.1"/>
    </source>
</evidence>
<dbReference type="OrthoDB" id="111691at2"/>
<keyword evidence="1" id="KW-1133">Transmembrane helix</keyword>
<dbReference type="eggNOG" id="COG3182">
    <property type="taxonomic scope" value="Bacteria"/>
</dbReference>
<feature type="transmembrane region" description="Helical" evidence="1">
    <location>
        <begin position="16"/>
        <end position="37"/>
    </location>
</feature>
<proteinExistence type="predicted"/>
<feature type="transmembrane region" description="Helical" evidence="1">
    <location>
        <begin position="140"/>
        <end position="160"/>
    </location>
</feature>
<sequence>MSKRAVTKNIFKIHQLAGLISGLVLLIIGLSGSVLVFREEIDRAQLQPPIVHYNPAQLNIDTSFKKLRKEYQGAEIRLTNVTPKENESLCFSIRTPKERLGIYTHPVTGEILKRINSNNTIIVWMLNLHYNLHAGQTGKVVVLITGILFILSIITGFVIYRKSILKVLQFKSRINRKNKQTLSSSLHRTIGVWSLLLNLILAVTGVLISYSIAFPSAKKKTKKEIASKEITINITVDEVLASIKDQYPNYQPNFIRVPSGSKTMQIGGSLPGDFFLYSHYANKIQVELASGKMDKLNSIATKPFGDKFNEIIKPLHFGEYGGLPIKILYCFAGLSIPLLSITGFLLWTIRMKKAPKKSPNYSVSA</sequence>
<keyword evidence="1" id="KW-0812">Transmembrane</keyword>
<evidence type="ECO:0000256" key="1">
    <source>
        <dbReference type="SAM" id="Phobius"/>
    </source>
</evidence>
<evidence type="ECO:0000313" key="3">
    <source>
        <dbReference type="Proteomes" id="UP000007590"/>
    </source>
</evidence>
<protein>
    <submittedName>
        <fullName evidence="2">Putative iron-regulated membrane protein</fullName>
    </submittedName>
</protein>
<keyword evidence="3" id="KW-1185">Reference proteome</keyword>
<keyword evidence="1" id="KW-0472">Membrane</keyword>
<dbReference type="Pfam" id="PF03929">
    <property type="entry name" value="PepSY_TM"/>
    <property type="match status" value="1"/>
</dbReference>
<accession>H8KTF7</accession>
<feature type="transmembrane region" description="Helical" evidence="1">
    <location>
        <begin position="327"/>
        <end position="349"/>
    </location>
</feature>
<dbReference type="PANTHER" id="PTHR34219">
    <property type="entry name" value="IRON-REGULATED INNER MEMBRANE PROTEIN-RELATED"/>
    <property type="match status" value="1"/>
</dbReference>
<dbReference type="KEGG" id="scn:Solca_1193"/>
<dbReference type="EMBL" id="CP003349">
    <property type="protein sequence ID" value="AFD06294.1"/>
    <property type="molecule type" value="Genomic_DNA"/>
</dbReference>
<gene>
    <name evidence="2" type="ordered locus">Solca_1193</name>
</gene>
<name>H8KTF7_SOLCM</name>
<dbReference type="InterPro" id="IPR005625">
    <property type="entry name" value="PepSY-ass_TM"/>
</dbReference>
<feature type="transmembrane region" description="Helical" evidence="1">
    <location>
        <begin position="190"/>
        <end position="213"/>
    </location>
</feature>
<dbReference type="Proteomes" id="UP000007590">
    <property type="component" value="Chromosome"/>
</dbReference>
<dbReference type="AlphaFoldDB" id="H8KTF7"/>
<dbReference type="HOGENOM" id="CLU_031962_0_0_10"/>
<organism evidence="2 3">
    <name type="scientific">Solitalea canadensis (strain ATCC 29591 / DSM 3403 / JCM 21819 / LMG 8368 / NBRC 15130 / NCIMB 12057 / USAM 9D)</name>
    <name type="common">Flexibacter canadensis</name>
    <dbReference type="NCBI Taxonomy" id="929556"/>
    <lineage>
        <taxon>Bacteria</taxon>
        <taxon>Pseudomonadati</taxon>
        <taxon>Bacteroidota</taxon>
        <taxon>Sphingobacteriia</taxon>
        <taxon>Sphingobacteriales</taxon>
        <taxon>Sphingobacteriaceae</taxon>
        <taxon>Solitalea</taxon>
    </lineage>
</organism>
<dbReference type="STRING" id="929556.Solca_1193"/>
<dbReference type="RefSeq" id="WP_014679521.1">
    <property type="nucleotide sequence ID" value="NC_017770.1"/>
</dbReference>